<accession>A0A1M6T7Z3</accession>
<sequence>MIKPTQAATLVIGAMLFVCVCYGRPDPAEAGSITAASEQSSPPPAADQPAATQPPRVRAYLFRGALGPFFSRGMDRLTEKLDHAGFTASVDEFTICRLIASKAIREYREDPEPIILIGHSMGGYCTIKFAEILQAENIPVSLVVAIDPAHVTPSVPLNVERFFNIFLSDSVLGGGDVKPSPGYRGHYASYDLSKHDEVSHINIEKMEQVHAQLLTKIAQLAATPAKGGGEAVPLRYVVPADAEIELWDSGMPVIARRGDTLQTIAAFYRVPLWSITQMNKGPDSTPLVPGERIIVPRHLAPLAEVSAHAPPGR</sequence>
<proteinExistence type="predicted"/>
<dbReference type="Gene3D" id="3.40.50.1820">
    <property type="entry name" value="alpha/beta hydrolase"/>
    <property type="match status" value="1"/>
</dbReference>
<evidence type="ECO:0000313" key="3">
    <source>
        <dbReference type="EMBL" id="SHK53152.1"/>
    </source>
</evidence>
<protein>
    <submittedName>
        <fullName evidence="3">LysM domain-containing protein</fullName>
    </submittedName>
</protein>
<name>A0A1M6T7Z3_9BRAD</name>
<dbReference type="InterPro" id="IPR000073">
    <property type="entry name" value="AB_hydrolase_1"/>
</dbReference>
<dbReference type="SUPFAM" id="SSF53474">
    <property type="entry name" value="alpha/beta-Hydrolases"/>
    <property type="match status" value="1"/>
</dbReference>
<dbReference type="CDD" id="cd00118">
    <property type="entry name" value="LysM"/>
    <property type="match status" value="1"/>
</dbReference>
<dbReference type="AlphaFoldDB" id="A0A1M6T7Z3"/>
<dbReference type="InterPro" id="IPR036779">
    <property type="entry name" value="LysM_dom_sf"/>
</dbReference>
<dbReference type="Pfam" id="PF12697">
    <property type="entry name" value="Abhydrolase_6"/>
    <property type="match status" value="1"/>
</dbReference>
<dbReference type="Gene3D" id="3.10.350.10">
    <property type="entry name" value="LysM domain"/>
    <property type="match status" value="1"/>
</dbReference>
<dbReference type="Proteomes" id="UP000189935">
    <property type="component" value="Chromosome I"/>
</dbReference>
<dbReference type="SUPFAM" id="SSF54106">
    <property type="entry name" value="LysM domain"/>
    <property type="match status" value="1"/>
</dbReference>
<dbReference type="InterPro" id="IPR029058">
    <property type="entry name" value="AB_hydrolase_fold"/>
</dbReference>
<dbReference type="SMART" id="SM00257">
    <property type="entry name" value="LysM"/>
    <property type="match status" value="1"/>
</dbReference>
<dbReference type="PROSITE" id="PS51782">
    <property type="entry name" value="LYSM"/>
    <property type="match status" value="1"/>
</dbReference>
<dbReference type="InterPro" id="IPR018392">
    <property type="entry name" value="LysM"/>
</dbReference>
<feature type="domain" description="LysM" evidence="2">
    <location>
        <begin position="251"/>
        <end position="295"/>
    </location>
</feature>
<evidence type="ECO:0000256" key="1">
    <source>
        <dbReference type="SAM" id="MobiDB-lite"/>
    </source>
</evidence>
<dbReference type="RefSeq" id="WP_079539762.1">
    <property type="nucleotide sequence ID" value="NZ_LT670844.1"/>
</dbReference>
<dbReference type="OrthoDB" id="8224553at2"/>
<reference evidence="3 4" key="1">
    <citation type="submission" date="2016-11" db="EMBL/GenBank/DDBJ databases">
        <authorList>
            <person name="Jaros S."/>
            <person name="Januszkiewicz K."/>
            <person name="Wedrychowicz H."/>
        </authorList>
    </citation>
    <scope>NUCLEOTIDE SEQUENCE [LARGE SCALE GENOMIC DNA]</scope>
    <source>
        <strain evidence="3 4">GAS499</strain>
    </source>
</reference>
<evidence type="ECO:0000259" key="2">
    <source>
        <dbReference type="PROSITE" id="PS51782"/>
    </source>
</evidence>
<gene>
    <name evidence="3" type="ORF">SAMN05444159_3501</name>
</gene>
<feature type="region of interest" description="Disordered" evidence="1">
    <location>
        <begin position="32"/>
        <end position="52"/>
    </location>
</feature>
<dbReference type="EMBL" id="LT670844">
    <property type="protein sequence ID" value="SHK53152.1"/>
    <property type="molecule type" value="Genomic_DNA"/>
</dbReference>
<dbReference type="Pfam" id="PF01476">
    <property type="entry name" value="LysM"/>
    <property type="match status" value="1"/>
</dbReference>
<evidence type="ECO:0000313" key="4">
    <source>
        <dbReference type="Proteomes" id="UP000189935"/>
    </source>
</evidence>
<organism evidence="3 4">
    <name type="scientific">Bradyrhizobium lablabi</name>
    <dbReference type="NCBI Taxonomy" id="722472"/>
    <lineage>
        <taxon>Bacteria</taxon>
        <taxon>Pseudomonadati</taxon>
        <taxon>Pseudomonadota</taxon>
        <taxon>Alphaproteobacteria</taxon>
        <taxon>Hyphomicrobiales</taxon>
        <taxon>Nitrobacteraceae</taxon>
        <taxon>Bradyrhizobium</taxon>
    </lineage>
</organism>